<evidence type="ECO:0000313" key="1">
    <source>
        <dbReference type="EMBL" id="KAJ1673606.1"/>
    </source>
</evidence>
<reference evidence="1" key="1">
    <citation type="submission" date="2022-06" db="EMBL/GenBank/DDBJ databases">
        <title>Phylogenomic reconstructions and comparative analyses of Kickxellomycotina fungi.</title>
        <authorList>
            <person name="Reynolds N.K."/>
            <person name="Stajich J.E."/>
            <person name="Barry K."/>
            <person name="Grigoriev I.V."/>
            <person name="Crous P."/>
            <person name="Smith M.E."/>
        </authorList>
    </citation>
    <scope>NUCLEOTIDE SEQUENCE</scope>
    <source>
        <strain evidence="1">RSA 2271</strain>
    </source>
</reference>
<evidence type="ECO:0000313" key="2">
    <source>
        <dbReference type="Proteomes" id="UP001145114"/>
    </source>
</evidence>
<comment type="caution">
    <text evidence="1">The sequence shown here is derived from an EMBL/GenBank/DDBJ whole genome shotgun (WGS) entry which is preliminary data.</text>
</comment>
<feature type="non-terminal residue" evidence="1">
    <location>
        <position position="1"/>
    </location>
</feature>
<keyword evidence="2" id="KW-1185">Reference proteome</keyword>
<accession>A0ACC1HD95</accession>
<gene>
    <name evidence="1" type="ORF">EV182_004910</name>
</gene>
<proteinExistence type="predicted"/>
<organism evidence="1 2">
    <name type="scientific">Spiromyces aspiralis</name>
    <dbReference type="NCBI Taxonomy" id="68401"/>
    <lineage>
        <taxon>Eukaryota</taxon>
        <taxon>Fungi</taxon>
        <taxon>Fungi incertae sedis</taxon>
        <taxon>Zoopagomycota</taxon>
        <taxon>Kickxellomycotina</taxon>
        <taxon>Kickxellomycetes</taxon>
        <taxon>Kickxellales</taxon>
        <taxon>Kickxellaceae</taxon>
        <taxon>Spiromyces</taxon>
    </lineage>
</organism>
<dbReference type="EMBL" id="JAMZIH010006759">
    <property type="protein sequence ID" value="KAJ1673606.1"/>
    <property type="molecule type" value="Genomic_DNA"/>
</dbReference>
<protein>
    <submittedName>
        <fullName evidence="1">Uncharacterized protein</fullName>
    </submittedName>
</protein>
<name>A0ACC1HD95_9FUNG</name>
<sequence length="67" mass="6916">KLGVAEQGAADGPYDGQGVAARVPKFDAGGPSCASCSQFFRKLMWSTAAIAAPPLVVFAICVAFAYY</sequence>
<dbReference type="Proteomes" id="UP001145114">
    <property type="component" value="Unassembled WGS sequence"/>
</dbReference>